<dbReference type="InterPro" id="IPR050951">
    <property type="entry name" value="Retrovirus_Pol_polyprotein"/>
</dbReference>
<accession>A0A1S3YV29</accession>
<dbReference type="InterPro" id="IPR001584">
    <property type="entry name" value="Integrase_cat-core"/>
</dbReference>
<dbReference type="InterPro" id="IPR036397">
    <property type="entry name" value="RNaseH_sf"/>
</dbReference>
<dbReference type="RefSeq" id="XP_016456156.1">
    <property type="nucleotide sequence ID" value="XM_016600670.1"/>
</dbReference>
<dbReference type="Pfam" id="PF17919">
    <property type="entry name" value="RT_RNaseH_2"/>
    <property type="match status" value="1"/>
</dbReference>
<dbReference type="STRING" id="4097.A0A1S3YV29"/>
<dbReference type="AlphaFoldDB" id="A0A1S3YV29"/>
<dbReference type="GO" id="GO:0015074">
    <property type="term" value="P:DNA integration"/>
    <property type="evidence" value="ECO:0007669"/>
    <property type="project" value="InterPro"/>
</dbReference>
<keyword evidence="1" id="KW-0511">Multifunctional enzyme</keyword>
<dbReference type="SUPFAM" id="SSF56672">
    <property type="entry name" value="DNA/RNA polymerases"/>
    <property type="match status" value="1"/>
</dbReference>
<dbReference type="InterPro" id="IPR041577">
    <property type="entry name" value="RT_RNaseH_2"/>
</dbReference>
<dbReference type="InterPro" id="IPR012337">
    <property type="entry name" value="RNaseH-like_sf"/>
</dbReference>
<name>A0A1S3YV29_TOBAC</name>
<dbReference type="GO" id="GO:0003676">
    <property type="term" value="F:nucleic acid binding"/>
    <property type="evidence" value="ECO:0007669"/>
    <property type="project" value="InterPro"/>
</dbReference>
<dbReference type="PANTHER" id="PTHR37984:SF5">
    <property type="entry name" value="PROTEIN NYNRIN-LIKE"/>
    <property type="match status" value="1"/>
</dbReference>
<dbReference type="KEGG" id="nta:107780154"/>
<evidence type="ECO:0000313" key="3">
    <source>
        <dbReference type="RefSeq" id="XP_016456156.1"/>
    </source>
</evidence>
<dbReference type="PROSITE" id="PS50994">
    <property type="entry name" value="INTEGRASE"/>
    <property type="match status" value="1"/>
</dbReference>
<dbReference type="InterPro" id="IPR043502">
    <property type="entry name" value="DNA/RNA_pol_sf"/>
</dbReference>
<evidence type="ECO:0000259" key="2">
    <source>
        <dbReference type="PROSITE" id="PS50994"/>
    </source>
</evidence>
<reference evidence="3" key="1">
    <citation type="submission" date="2025-08" db="UniProtKB">
        <authorList>
            <consortium name="RefSeq"/>
        </authorList>
    </citation>
    <scope>IDENTIFICATION</scope>
</reference>
<dbReference type="OMA" id="PVDSKIH"/>
<dbReference type="SUPFAM" id="SSF53098">
    <property type="entry name" value="Ribonuclease H-like"/>
    <property type="match status" value="1"/>
</dbReference>
<proteinExistence type="predicted"/>
<sequence>MEEGMELENDSQQLYVNRFKKRKSVKLVRKLKQEEKLILFRERITCYKVMMLDSRQWMLEPLGNMAEDEAQLFMVRVLPTEDSKDVKILQSAGIETGIGNLIEEYQVMFSEPSGLPPSRGLFDYRIPLDAGSNPINIRPYSMYQVFSKSMEEHLHVEYLGHFISVDGVATDPRKIIVVQDWPIPTIIKQLRGFLGLAGYYRSDKATTTFEALNTALVTAPVLALPDSSQQFIVETDAYDIGIGAYLTGWHFIVRTDQKALKFLLEQKLHTGTQMKWIAKVIQFDFTIEYKKGRENKAANSLSRLPEAELVALHINNAGAILFQRIIGSWQNDLELQELIKKIQSKEEGNNGYSYDKQHLRKNGRLVVGNDAELRRDLIQQWHDLAIGGHSVADIAQLFLDNVYKLHGTPENIVSDRDLVFVSKVWQELFSAHGVTLSTSTAYHPQSDGQTEDWYLYLPFAEWWYNTTDHYATQTTPYEALYGQPPPIHLPYLPGDVVDKQVDMSLIAREFKTQLLKHHLNQAQQRMISQANHHMSDRQFQVGDWVYLKIQPYRQFTLSTTHFSKLAAKYYGPYQIIQKIGAVAYKLSLPSNITIHLTFHVSLLKPCYKVPDNITHPPVMDITSPYCPTPKSIHDRRMIKKRNKVIAQVLV</sequence>
<evidence type="ECO:0000256" key="1">
    <source>
        <dbReference type="ARBA" id="ARBA00023268"/>
    </source>
</evidence>
<dbReference type="Gene3D" id="3.30.420.10">
    <property type="entry name" value="Ribonuclease H-like superfamily/Ribonuclease H"/>
    <property type="match status" value="1"/>
</dbReference>
<protein>
    <recommendedName>
        <fullName evidence="2">Integrase catalytic domain-containing protein</fullName>
    </recommendedName>
</protein>
<dbReference type="Pfam" id="PF24626">
    <property type="entry name" value="SH3_Tf2-1"/>
    <property type="match status" value="1"/>
</dbReference>
<gene>
    <name evidence="3" type="primary">LOC107780154</name>
</gene>
<dbReference type="InterPro" id="IPR056924">
    <property type="entry name" value="SH3_Tf2-1"/>
</dbReference>
<dbReference type="PANTHER" id="PTHR37984">
    <property type="entry name" value="PROTEIN CBG26694"/>
    <property type="match status" value="1"/>
</dbReference>
<dbReference type="PaxDb" id="4097-A0A1S3YV29"/>
<organism evidence="3">
    <name type="scientific">Nicotiana tabacum</name>
    <name type="common">Common tobacco</name>
    <dbReference type="NCBI Taxonomy" id="4097"/>
    <lineage>
        <taxon>Eukaryota</taxon>
        <taxon>Viridiplantae</taxon>
        <taxon>Streptophyta</taxon>
        <taxon>Embryophyta</taxon>
        <taxon>Tracheophyta</taxon>
        <taxon>Spermatophyta</taxon>
        <taxon>Magnoliopsida</taxon>
        <taxon>eudicotyledons</taxon>
        <taxon>Gunneridae</taxon>
        <taxon>Pentapetalae</taxon>
        <taxon>asterids</taxon>
        <taxon>lamiids</taxon>
        <taxon>Solanales</taxon>
        <taxon>Solanaceae</taxon>
        <taxon>Nicotianoideae</taxon>
        <taxon>Nicotianeae</taxon>
        <taxon>Nicotiana</taxon>
    </lineage>
</organism>
<dbReference type="GO" id="GO:0003824">
    <property type="term" value="F:catalytic activity"/>
    <property type="evidence" value="ECO:0007669"/>
    <property type="project" value="UniProtKB-KW"/>
</dbReference>
<feature type="domain" description="Integrase catalytic" evidence="2">
    <location>
        <begin position="384"/>
        <end position="451"/>
    </location>
</feature>
<dbReference type="OrthoDB" id="5554229at2759"/>